<gene>
    <name evidence="1" type="ORF">DYU11_19825</name>
</gene>
<name>A0A418M3T2_9BACT</name>
<accession>A0A418M3T2</accession>
<dbReference type="Gene3D" id="2.60.40.4070">
    <property type="match status" value="1"/>
</dbReference>
<evidence type="ECO:0000313" key="2">
    <source>
        <dbReference type="Proteomes" id="UP000283523"/>
    </source>
</evidence>
<comment type="caution">
    <text evidence="1">The sequence shown here is derived from an EMBL/GenBank/DDBJ whole genome shotgun (WGS) entry which is preliminary data.</text>
</comment>
<proteinExistence type="predicted"/>
<protein>
    <submittedName>
        <fullName evidence="1">Gliding motility-associated C-terminal domain-containing protein</fullName>
    </submittedName>
</protein>
<organism evidence="1 2">
    <name type="scientific">Fibrisoma montanum</name>
    <dbReference type="NCBI Taxonomy" id="2305895"/>
    <lineage>
        <taxon>Bacteria</taxon>
        <taxon>Pseudomonadati</taxon>
        <taxon>Bacteroidota</taxon>
        <taxon>Cytophagia</taxon>
        <taxon>Cytophagales</taxon>
        <taxon>Spirosomataceae</taxon>
        <taxon>Fibrisoma</taxon>
    </lineage>
</organism>
<evidence type="ECO:0000313" key="1">
    <source>
        <dbReference type="EMBL" id="RIV20303.1"/>
    </source>
</evidence>
<dbReference type="AlphaFoldDB" id="A0A418M3T2"/>
<dbReference type="Pfam" id="PF13585">
    <property type="entry name" value="CHU_C"/>
    <property type="match status" value="1"/>
</dbReference>
<dbReference type="NCBIfam" id="TIGR04131">
    <property type="entry name" value="Bac_Flav_CTERM"/>
    <property type="match status" value="1"/>
</dbReference>
<keyword evidence="2" id="KW-1185">Reference proteome</keyword>
<dbReference type="EMBL" id="QXED01000006">
    <property type="protein sequence ID" value="RIV20303.1"/>
    <property type="molecule type" value="Genomic_DNA"/>
</dbReference>
<sequence length="183" mass="20634">NRLTWQLQAAPGCDVNVLRYRIYYARYEQDELTRLDSVAAPGTLYEHVGLNTVAGCYQVTAVSRRGLESAPSNKVCVDACPQLVLPNVFTPNGDGKNDVFTALRCPRFVESVELEVFNRWGVRVYRGSGPELRWDGRSSSGEELPSGLYYYQVRVRYAVVDRNAPPEVLKGWVQLIRDGVSMR</sequence>
<feature type="non-terminal residue" evidence="1">
    <location>
        <position position="1"/>
    </location>
</feature>
<dbReference type="InterPro" id="IPR013783">
    <property type="entry name" value="Ig-like_fold"/>
</dbReference>
<dbReference type="InterPro" id="IPR026341">
    <property type="entry name" value="T9SS_type_B"/>
</dbReference>
<reference evidence="1 2" key="1">
    <citation type="submission" date="2018-08" db="EMBL/GenBank/DDBJ databases">
        <title>Fibrisoma montanum sp. nov., isolated from Danxia mountain soil.</title>
        <authorList>
            <person name="Huang Y."/>
        </authorList>
    </citation>
    <scope>NUCLEOTIDE SEQUENCE [LARGE SCALE GENOMIC DNA]</scope>
    <source>
        <strain evidence="1 2">HYT19</strain>
    </source>
</reference>
<dbReference type="Gene3D" id="2.60.40.10">
    <property type="entry name" value="Immunoglobulins"/>
    <property type="match status" value="1"/>
</dbReference>
<dbReference type="RefSeq" id="WP_147367975.1">
    <property type="nucleotide sequence ID" value="NZ_QXED01000006.1"/>
</dbReference>
<dbReference type="OrthoDB" id="1123245at2"/>
<dbReference type="Proteomes" id="UP000283523">
    <property type="component" value="Unassembled WGS sequence"/>
</dbReference>